<accession>A0A418NJS2</accession>
<reference evidence="1 2" key="1">
    <citation type="submission" date="2018-08" db="EMBL/GenBank/DDBJ databases">
        <title>Altererythrobacter sp.Ery1 and Ery12, the genome sequencing of novel strains in genus Alterythrobacter.</title>
        <authorList>
            <person name="Cheng H."/>
            <person name="Wu Y.-H."/>
            <person name="Fang C."/>
            <person name="Xu X.-W."/>
        </authorList>
    </citation>
    <scope>NUCLEOTIDE SEQUENCE [LARGE SCALE GENOMIC DNA]</scope>
    <source>
        <strain evidence="1 2">Ery1</strain>
    </source>
</reference>
<evidence type="ECO:0000313" key="2">
    <source>
        <dbReference type="Proteomes" id="UP000285092"/>
    </source>
</evidence>
<dbReference type="EMBL" id="QXFK01000014">
    <property type="protein sequence ID" value="RIV79543.1"/>
    <property type="molecule type" value="Genomic_DNA"/>
</dbReference>
<protein>
    <submittedName>
        <fullName evidence="1">Uncharacterized protein</fullName>
    </submittedName>
</protein>
<keyword evidence="2" id="KW-1185">Reference proteome</keyword>
<proteinExistence type="predicted"/>
<dbReference type="Proteomes" id="UP000285092">
    <property type="component" value="Unassembled WGS sequence"/>
</dbReference>
<dbReference type="AlphaFoldDB" id="A0A418NJS2"/>
<sequence>MTAIPIRHIANDARINTRTVTFRAWRVPHGSLHPAIPLDIGAPGDITEALARAIDGTGLQHKDALLIHARDEARRAGVLRSYGIKQRSQAVWRKCEATGERRSVRPLYADELFALPIFDFEPERPFDALRDDAVGLDRTIVEIF</sequence>
<organism evidence="1 2">
    <name type="scientific">Pelagerythrobacter aerophilus</name>
    <dbReference type="NCBI Taxonomy" id="2306995"/>
    <lineage>
        <taxon>Bacteria</taxon>
        <taxon>Pseudomonadati</taxon>
        <taxon>Pseudomonadota</taxon>
        <taxon>Alphaproteobacteria</taxon>
        <taxon>Sphingomonadales</taxon>
        <taxon>Erythrobacteraceae</taxon>
        <taxon>Pelagerythrobacter</taxon>
    </lineage>
</organism>
<gene>
    <name evidence="1" type="ORF">D2V04_06115</name>
</gene>
<comment type="caution">
    <text evidence="1">The sequence shown here is derived from an EMBL/GenBank/DDBJ whole genome shotgun (WGS) entry which is preliminary data.</text>
</comment>
<dbReference type="RefSeq" id="WP_119512375.1">
    <property type="nucleotide sequence ID" value="NZ_QXFK01000014.1"/>
</dbReference>
<name>A0A418NJS2_9SPHN</name>
<evidence type="ECO:0000313" key="1">
    <source>
        <dbReference type="EMBL" id="RIV79543.1"/>
    </source>
</evidence>